<accession>A0A0E9WM52</accession>
<reference evidence="1" key="1">
    <citation type="submission" date="2014-11" db="EMBL/GenBank/DDBJ databases">
        <authorList>
            <person name="Amaro Gonzalez C."/>
        </authorList>
    </citation>
    <scope>NUCLEOTIDE SEQUENCE</scope>
</reference>
<evidence type="ECO:0000313" key="1">
    <source>
        <dbReference type="EMBL" id="JAH91366.1"/>
    </source>
</evidence>
<reference evidence="1" key="2">
    <citation type="journal article" date="2015" name="Fish Shellfish Immunol.">
        <title>Early steps in the European eel (Anguilla anguilla)-Vibrio vulnificus interaction in the gills: Role of the RtxA13 toxin.</title>
        <authorList>
            <person name="Callol A."/>
            <person name="Pajuelo D."/>
            <person name="Ebbesson L."/>
            <person name="Teles M."/>
            <person name="MacKenzie S."/>
            <person name="Amaro C."/>
        </authorList>
    </citation>
    <scope>NUCLEOTIDE SEQUENCE</scope>
</reference>
<organism evidence="1">
    <name type="scientific">Anguilla anguilla</name>
    <name type="common">European freshwater eel</name>
    <name type="synonym">Muraena anguilla</name>
    <dbReference type="NCBI Taxonomy" id="7936"/>
    <lineage>
        <taxon>Eukaryota</taxon>
        <taxon>Metazoa</taxon>
        <taxon>Chordata</taxon>
        <taxon>Craniata</taxon>
        <taxon>Vertebrata</taxon>
        <taxon>Euteleostomi</taxon>
        <taxon>Actinopterygii</taxon>
        <taxon>Neopterygii</taxon>
        <taxon>Teleostei</taxon>
        <taxon>Anguilliformes</taxon>
        <taxon>Anguillidae</taxon>
        <taxon>Anguilla</taxon>
    </lineage>
</organism>
<dbReference type="AlphaFoldDB" id="A0A0E9WM52"/>
<sequence>MWSLVVLQLKTDWEGGRREAKWEVKNVNHCSAKHSSKVLQLDLAPIYFHSKSLKEPIKEQACVGGIEGHGVITQPCKLQSSQSN</sequence>
<proteinExistence type="predicted"/>
<dbReference type="EMBL" id="GBXM01017211">
    <property type="protein sequence ID" value="JAH91366.1"/>
    <property type="molecule type" value="Transcribed_RNA"/>
</dbReference>
<name>A0A0E9WM52_ANGAN</name>
<protein>
    <submittedName>
        <fullName evidence="1">Uncharacterized protein</fullName>
    </submittedName>
</protein>